<dbReference type="VEuPathDB" id="AmoebaDB:DICPUDRAFT_87026"/>
<dbReference type="GO" id="GO:0016787">
    <property type="term" value="F:hydrolase activity"/>
    <property type="evidence" value="ECO:0000318"/>
    <property type="project" value="GO_Central"/>
</dbReference>
<keyword evidence="1" id="KW-0378">Hydrolase</keyword>
<gene>
    <name evidence="4" type="ORF">DICPUDRAFT_87026</name>
</gene>
<feature type="chain" id="PRO_5003265080" description="Beta-lactamase-related domain-containing protein" evidence="2">
    <location>
        <begin position="18"/>
        <end position="434"/>
    </location>
</feature>
<dbReference type="OMA" id="AGWAVRY"/>
<dbReference type="eggNOG" id="ENOG502QVG3">
    <property type="taxonomic scope" value="Eukaryota"/>
</dbReference>
<sequence length="434" mass="48069">MRILTLLVLLFVATCSGVKIKTPSRSSLNIPKSFGEVRTPEWDLLDTFLQEGVENGTFPGAVALIGNKNGILYSSAKGSYTYGIPTPNNPNYNPAMQLSTLFDMASCSKVTACTTSVAQFYQRGELNLDAPITDFLGDEFGVNGKEGITVRNCLLHNSGFFPDPNPFWNTPEFGCPATADYNPPLEFTCQNKIYNNILNQTLQNPIGSTYVYSDLNFMTLMYVVGNLVKDFGYINANQLAPVVITVVQRMPNATMKLTLENMYLLINVLQLKKDPLYMHPTIQSVVSDGNAYALGGISGHAGVFSNAEDMWTFMYTLMFSSSDSQYLNSTTVEYFTTEYNHTQSSRALGWNTNDPTVNDEGWGLACGSLSSKTWMHLGYTGTMLCGDPERELILILLTNRVYPDPSNTKISNFRRPFSTLAQKIYDSTVGYSTD</sequence>
<dbReference type="PANTHER" id="PTHR43283:SF11">
    <property type="entry name" value="BETA-LACTAMASE-RELATED DOMAIN-CONTAINING PROTEIN"/>
    <property type="match status" value="1"/>
</dbReference>
<dbReference type="GeneID" id="10500097"/>
<dbReference type="Proteomes" id="UP000001064">
    <property type="component" value="Unassembled WGS sequence"/>
</dbReference>
<dbReference type="AlphaFoldDB" id="F0ZFG5"/>
<dbReference type="InterPro" id="IPR012338">
    <property type="entry name" value="Beta-lactam/transpept-like"/>
</dbReference>
<dbReference type="SUPFAM" id="SSF56601">
    <property type="entry name" value="beta-lactamase/transpeptidase-like"/>
    <property type="match status" value="1"/>
</dbReference>
<dbReference type="MEROPS" id="S12.A26"/>
<dbReference type="OrthoDB" id="5946976at2759"/>
<proteinExistence type="predicted"/>
<dbReference type="Pfam" id="PF00144">
    <property type="entry name" value="Beta-lactamase"/>
    <property type="match status" value="2"/>
</dbReference>
<dbReference type="EMBL" id="GL871002">
    <property type="protein sequence ID" value="EGC37335.1"/>
    <property type="molecule type" value="Genomic_DNA"/>
</dbReference>
<dbReference type="Gene3D" id="3.40.710.10">
    <property type="entry name" value="DD-peptidase/beta-lactamase superfamily"/>
    <property type="match status" value="1"/>
</dbReference>
<feature type="signal peptide" evidence="2">
    <location>
        <begin position="1"/>
        <end position="17"/>
    </location>
</feature>
<reference evidence="5" key="1">
    <citation type="journal article" date="2011" name="Genome Biol.">
        <title>Comparative genomics of the social amoebae Dictyostelium discoideum and Dictyostelium purpureum.</title>
        <authorList>
            <consortium name="US DOE Joint Genome Institute (JGI-PGF)"/>
            <person name="Sucgang R."/>
            <person name="Kuo A."/>
            <person name="Tian X."/>
            <person name="Salerno W."/>
            <person name="Parikh A."/>
            <person name="Feasley C.L."/>
            <person name="Dalin E."/>
            <person name="Tu H."/>
            <person name="Huang E."/>
            <person name="Barry K."/>
            <person name="Lindquist E."/>
            <person name="Shapiro H."/>
            <person name="Bruce D."/>
            <person name="Schmutz J."/>
            <person name="Salamov A."/>
            <person name="Fey P."/>
            <person name="Gaudet P."/>
            <person name="Anjard C."/>
            <person name="Babu M.M."/>
            <person name="Basu S."/>
            <person name="Bushmanova Y."/>
            <person name="van der Wel H."/>
            <person name="Katoh-Kurasawa M."/>
            <person name="Dinh C."/>
            <person name="Coutinho P.M."/>
            <person name="Saito T."/>
            <person name="Elias M."/>
            <person name="Schaap P."/>
            <person name="Kay R.R."/>
            <person name="Henrissat B."/>
            <person name="Eichinger L."/>
            <person name="Rivero F."/>
            <person name="Putnam N.H."/>
            <person name="West C.M."/>
            <person name="Loomis W.F."/>
            <person name="Chisholm R.L."/>
            <person name="Shaulsky G."/>
            <person name="Strassmann J.E."/>
            <person name="Queller D.C."/>
            <person name="Kuspa A."/>
            <person name="Grigoriev I.V."/>
        </authorList>
    </citation>
    <scope>NUCLEOTIDE SEQUENCE [LARGE SCALE GENOMIC DNA]</scope>
    <source>
        <strain evidence="5">QSDP1</strain>
    </source>
</reference>
<feature type="domain" description="Beta-lactamase-related" evidence="3">
    <location>
        <begin position="45"/>
        <end position="225"/>
    </location>
</feature>
<dbReference type="RefSeq" id="XP_003286149.1">
    <property type="nucleotide sequence ID" value="XM_003286101.1"/>
</dbReference>
<evidence type="ECO:0000313" key="4">
    <source>
        <dbReference type="EMBL" id="EGC37335.1"/>
    </source>
</evidence>
<evidence type="ECO:0000259" key="3">
    <source>
        <dbReference type="Pfam" id="PF00144"/>
    </source>
</evidence>
<evidence type="ECO:0000256" key="1">
    <source>
        <dbReference type="ARBA" id="ARBA00022801"/>
    </source>
</evidence>
<evidence type="ECO:0000313" key="5">
    <source>
        <dbReference type="Proteomes" id="UP000001064"/>
    </source>
</evidence>
<dbReference type="InParanoid" id="F0ZFG5"/>
<dbReference type="InterPro" id="IPR050789">
    <property type="entry name" value="Diverse_Enzym_Activities"/>
</dbReference>
<dbReference type="InterPro" id="IPR001466">
    <property type="entry name" value="Beta-lactam-related"/>
</dbReference>
<organism evidence="4 5">
    <name type="scientific">Dictyostelium purpureum</name>
    <name type="common">Slime mold</name>
    <dbReference type="NCBI Taxonomy" id="5786"/>
    <lineage>
        <taxon>Eukaryota</taxon>
        <taxon>Amoebozoa</taxon>
        <taxon>Evosea</taxon>
        <taxon>Eumycetozoa</taxon>
        <taxon>Dictyostelia</taxon>
        <taxon>Dictyosteliales</taxon>
        <taxon>Dictyosteliaceae</taxon>
        <taxon>Dictyostelium</taxon>
    </lineage>
</organism>
<protein>
    <recommendedName>
        <fullName evidence="3">Beta-lactamase-related domain-containing protein</fullName>
    </recommendedName>
</protein>
<dbReference type="STRING" id="5786.F0ZFG5"/>
<keyword evidence="5" id="KW-1185">Reference proteome</keyword>
<keyword evidence="2" id="KW-0732">Signal</keyword>
<name>F0ZFG5_DICPU</name>
<dbReference type="PANTHER" id="PTHR43283">
    <property type="entry name" value="BETA-LACTAMASE-RELATED"/>
    <property type="match status" value="1"/>
</dbReference>
<feature type="domain" description="Beta-lactamase-related" evidence="3">
    <location>
        <begin position="288"/>
        <end position="408"/>
    </location>
</feature>
<accession>F0ZFG5</accession>
<evidence type="ECO:0000256" key="2">
    <source>
        <dbReference type="SAM" id="SignalP"/>
    </source>
</evidence>
<dbReference type="KEGG" id="dpp:DICPUDRAFT_87026"/>